<evidence type="ECO:0000259" key="1">
    <source>
        <dbReference type="PROSITE" id="PS50042"/>
    </source>
</evidence>
<dbReference type="InterPro" id="IPR014710">
    <property type="entry name" value="RmlC-like_jellyroll"/>
</dbReference>
<protein>
    <submittedName>
        <fullName evidence="3">Predicted signal-transduction protein containing cAMP-binding and CBS domains</fullName>
    </submittedName>
</protein>
<dbReference type="SMART" id="SM00116">
    <property type="entry name" value="CBS"/>
    <property type="match status" value="2"/>
</dbReference>
<proteinExistence type="predicted"/>
<feature type="domain" description="Cyclic nucleotide-binding" evidence="1">
    <location>
        <begin position="13"/>
        <end position="128"/>
    </location>
</feature>
<dbReference type="InterPro" id="IPR000595">
    <property type="entry name" value="cNMP-bd_dom"/>
</dbReference>
<dbReference type="Pfam" id="PF10335">
    <property type="entry name" value="DUF294_C"/>
    <property type="match status" value="1"/>
</dbReference>
<accession>A0A1W1C4H0</accession>
<dbReference type="InterPro" id="IPR018490">
    <property type="entry name" value="cNMP-bd_dom_sf"/>
</dbReference>
<dbReference type="PROSITE" id="PS51371">
    <property type="entry name" value="CBS"/>
    <property type="match status" value="1"/>
</dbReference>
<dbReference type="InterPro" id="IPR005105">
    <property type="entry name" value="GlnD_Uridyltrans_N"/>
</dbReference>
<gene>
    <name evidence="3" type="ORF">MNB_SV-6-1876</name>
</gene>
<dbReference type="SUPFAM" id="SSF51206">
    <property type="entry name" value="cAMP-binding domain-like"/>
    <property type="match status" value="1"/>
</dbReference>
<organism evidence="3">
    <name type="scientific">hydrothermal vent metagenome</name>
    <dbReference type="NCBI Taxonomy" id="652676"/>
    <lineage>
        <taxon>unclassified sequences</taxon>
        <taxon>metagenomes</taxon>
        <taxon>ecological metagenomes</taxon>
    </lineage>
</organism>
<reference evidence="3" key="1">
    <citation type="submission" date="2016-10" db="EMBL/GenBank/DDBJ databases">
        <authorList>
            <person name="de Groot N.N."/>
        </authorList>
    </citation>
    <scope>NUCLEOTIDE SEQUENCE</scope>
</reference>
<dbReference type="InterPro" id="IPR018821">
    <property type="entry name" value="DUF294_put_nucleoTrafse_sb-bd"/>
</dbReference>
<dbReference type="SMART" id="SM00100">
    <property type="entry name" value="cNMP"/>
    <property type="match status" value="1"/>
</dbReference>
<sequence>MIELLENLREDIPFSLLNNAEFARVQRAINIAYYPNDTTIIKSGDEPSMLYFIIKGVVEASSDEEMIDIYQPHDIFGAIEMIEGRASEYDYRVSEELICYEITRELFLQLTQDNNSFKSHFFSSIADRIDMIKSKKEFTLMSDLMIARVDSSLYHDGCIVPSTMGTIEALRVMESQRASSLIIDNGGEYGIVTDADLRGYILHRDSQDLEVISSIQTKPVISAKDGELLFNVLLQMTQHSIKHLLITSESGEFRGVLELIDLLSFFSNQSHLIVVQMQKATTIDAVIVAAKRVETMVGTLHARGVKSRYIAKLVSEINRKMYIKLFEMIMPISWHDKATLLLLGSEGRGEQILRTDQDNALIFADGFNPDDIDDVTSSFIDVLDRIGFPRCSGGVMVINEKWHKSLSDYKSDIDRWISSPSYDGFMDMAILYDSIAIAGKTELLDELKGHLVESIGEHKIVLSHFARAIESFESPLGLFSQFITDSKEHKGEIDIKKGAIFALVHGVRALALEYAISDTNTTVRIKELSNRGFLSIDDAKELIESLEVLSRFRLHAQLEKLRHSQEIDNYISTTSLTKLERDTLKDALRSVDRFKKLLSHHFHLSMVG</sequence>
<feature type="domain" description="CBS" evidence="2">
    <location>
        <begin position="216"/>
        <end position="273"/>
    </location>
</feature>
<dbReference type="InterPro" id="IPR000644">
    <property type="entry name" value="CBS_dom"/>
</dbReference>
<dbReference type="Pfam" id="PF00571">
    <property type="entry name" value="CBS"/>
    <property type="match status" value="1"/>
</dbReference>
<dbReference type="Gene3D" id="2.60.120.10">
    <property type="entry name" value="Jelly Rolls"/>
    <property type="match status" value="1"/>
</dbReference>
<dbReference type="EMBL" id="FPHC01000061">
    <property type="protein sequence ID" value="SFV60676.1"/>
    <property type="molecule type" value="Genomic_DNA"/>
</dbReference>
<dbReference type="PROSITE" id="PS50042">
    <property type="entry name" value="CNMP_BINDING_3"/>
    <property type="match status" value="1"/>
</dbReference>
<dbReference type="AlphaFoldDB" id="A0A1W1C4H0"/>
<dbReference type="InterPro" id="IPR046342">
    <property type="entry name" value="CBS_dom_sf"/>
</dbReference>
<evidence type="ECO:0000259" key="2">
    <source>
        <dbReference type="PROSITE" id="PS51371"/>
    </source>
</evidence>
<dbReference type="GO" id="GO:0008773">
    <property type="term" value="F:[protein-PII] uridylyltransferase activity"/>
    <property type="evidence" value="ECO:0007669"/>
    <property type="project" value="InterPro"/>
</dbReference>
<name>A0A1W1C4H0_9ZZZZ</name>
<dbReference type="CDD" id="cd00038">
    <property type="entry name" value="CAP_ED"/>
    <property type="match status" value="1"/>
</dbReference>
<dbReference type="Pfam" id="PF03445">
    <property type="entry name" value="DUF294"/>
    <property type="match status" value="1"/>
</dbReference>
<dbReference type="SUPFAM" id="SSF54631">
    <property type="entry name" value="CBS-domain pair"/>
    <property type="match status" value="1"/>
</dbReference>
<dbReference type="Gene3D" id="3.10.580.10">
    <property type="entry name" value="CBS-domain"/>
    <property type="match status" value="1"/>
</dbReference>
<dbReference type="Pfam" id="PF00027">
    <property type="entry name" value="cNMP_binding"/>
    <property type="match status" value="1"/>
</dbReference>
<evidence type="ECO:0000313" key="3">
    <source>
        <dbReference type="EMBL" id="SFV60676.1"/>
    </source>
</evidence>
<dbReference type="CDD" id="cd05401">
    <property type="entry name" value="NT_GlnE_GlnD_like"/>
    <property type="match status" value="1"/>
</dbReference>